<protein>
    <recommendedName>
        <fullName evidence="4">DUF86 domain-containing protein</fullName>
    </recommendedName>
</protein>
<keyword evidence="1" id="KW-0812">Transmembrane</keyword>
<sequence length="149" mass="16774">MSLVEVLAEYEEMLRERYSQYARLKAEGELVKAGETLWSMIMVLLSMIGLLLGRGPLARHREAKMFVKTELAALYESLYSGDPGRLVALFEAAERLHANFYHEFLDTEQLLWHLGAGEELATLLRGILDSLAENPAQEDQYPRESGGSA</sequence>
<dbReference type="Proteomes" id="UP001341135">
    <property type="component" value="Chromosome"/>
</dbReference>
<evidence type="ECO:0000313" key="3">
    <source>
        <dbReference type="Proteomes" id="UP001341135"/>
    </source>
</evidence>
<keyword evidence="1" id="KW-0472">Membrane</keyword>
<evidence type="ECO:0008006" key="4">
    <source>
        <dbReference type="Google" id="ProtNLM"/>
    </source>
</evidence>
<dbReference type="RefSeq" id="WP_338252690.1">
    <property type="nucleotide sequence ID" value="NZ_AP028907.1"/>
</dbReference>
<organism evidence="2 3">
    <name type="scientific">Pyrodictium abyssi</name>
    <dbReference type="NCBI Taxonomy" id="54256"/>
    <lineage>
        <taxon>Archaea</taxon>
        <taxon>Thermoproteota</taxon>
        <taxon>Thermoprotei</taxon>
        <taxon>Desulfurococcales</taxon>
        <taxon>Pyrodictiaceae</taxon>
        <taxon>Pyrodictium</taxon>
    </lineage>
</organism>
<dbReference type="EMBL" id="AP028907">
    <property type="protein sequence ID" value="BES81531.1"/>
    <property type="molecule type" value="Genomic_DNA"/>
</dbReference>
<feature type="transmembrane region" description="Helical" evidence="1">
    <location>
        <begin position="37"/>
        <end position="57"/>
    </location>
</feature>
<dbReference type="GeneID" id="89289117"/>
<keyword evidence="1" id="KW-1133">Transmembrane helix</keyword>
<proteinExistence type="predicted"/>
<dbReference type="Gene3D" id="1.20.120.330">
    <property type="entry name" value="Nucleotidyltransferases domain 2"/>
    <property type="match status" value="1"/>
</dbReference>
<name>A0ABM8IVE7_9CREN</name>
<evidence type="ECO:0000313" key="2">
    <source>
        <dbReference type="EMBL" id="BES81531.1"/>
    </source>
</evidence>
<gene>
    <name evidence="2" type="ORF">PABY_10980</name>
</gene>
<evidence type="ECO:0000256" key="1">
    <source>
        <dbReference type="SAM" id="Phobius"/>
    </source>
</evidence>
<reference evidence="2 3" key="1">
    <citation type="submission" date="2023-09" db="EMBL/GenBank/DDBJ databases">
        <title>Pyrofollis japonicus gen. nov. sp. nov., a novel member of the family Pyrodictiaceae isolated from the Iheya North hydrothermal field.</title>
        <authorList>
            <person name="Miyazaki U."/>
            <person name="Sanari M."/>
            <person name="Tame A."/>
            <person name="Kitajima M."/>
            <person name="Okamoto A."/>
            <person name="Sawayama S."/>
            <person name="Miyazaki J."/>
            <person name="Takai K."/>
            <person name="Nakagawa S."/>
        </authorList>
    </citation>
    <scope>NUCLEOTIDE SEQUENCE [LARGE SCALE GENOMIC DNA]</scope>
    <source>
        <strain evidence="2 3">AV2</strain>
    </source>
</reference>
<keyword evidence="3" id="KW-1185">Reference proteome</keyword>
<accession>A0ABM8IVE7</accession>